<protein>
    <submittedName>
        <fullName evidence="3">Uncharacterized protein</fullName>
    </submittedName>
</protein>
<keyword evidence="2" id="KW-0812">Transmembrane</keyword>
<evidence type="ECO:0000256" key="1">
    <source>
        <dbReference type="SAM" id="MobiDB-lite"/>
    </source>
</evidence>
<organism evidence="3 4">
    <name type="scientific">Edaphobacter modestus</name>
    <dbReference type="NCBI Taxonomy" id="388466"/>
    <lineage>
        <taxon>Bacteria</taxon>
        <taxon>Pseudomonadati</taxon>
        <taxon>Acidobacteriota</taxon>
        <taxon>Terriglobia</taxon>
        <taxon>Terriglobales</taxon>
        <taxon>Acidobacteriaceae</taxon>
        <taxon>Edaphobacter</taxon>
    </lineage>
</organism>
<feature type="transmembrane region" description="Helical" evidence="2">
    <location>
        <begin position="112"/>
        <end position="135"/>
    </location>
</feature>
<reference evidence="3 4" key="1">
    <citation type="submission" date="2019-02" db="EMBL/GenBank/DDBJ databases">
        <title>Genomic Encyclopedia of Archaeal and Bacterial Type Strains, Phase II (KMG-II): from individual species to whole genera.</title>
        <authorList>
            <person name="Goeker M."/>
        </authorList>
    </citation>
    <scope>NUCLEOTIDE SEQUENCE [LARGE SCALE GENOMIC DNA]</scope>
    <source>
        <strain evidence="3 4">DSM 18101</strain>
    </source>
</reference>
<keyword evidence="2" id="KW-1133">Transmembrane helix</keyword>
<proteinExistence type="predicted"/>
<evidence type="ECO:0000313" key="3">
    <source>
        <dbReference type="EMBL" id="RZU40782.1"/>
    </source>
</evidence>
<name>A0A4Q7YSK7_9BACT</name>
<gene>
    <name evidence="3" type="ORF">BDD14_2262</name>
</gene>
<sequence length="288" mass="31390">MHESDFMKQATQHHGHGVDDSVHLPAPTPWPMVLSLGIALMITGMVTHWVISLLGLVLTLRSMFGWFVAVLPHDHISVPVQPESITISSSRATRIVVPVAEEHRKQLPLETFSITAGIKGGIVGGIAMVIPAALYGLLRYHSVWYAVNLLAAGGFVSWAGESNAFMAQFHLLGLLAALGIHSFTTVLVGLLYGAMLPMFPKKPILTAGFVAPLLWTGILYSALGVISPILNARIDWLWFIPSQIAFGLVCGFIVNLQVKVRTTQFQSLPFSIRAGIHSDRSHKKDYAQ</sequence>
<accession>A0A4Q7YSK7</accession>
<dbReference type="AlphaFoldDB" id="A0A4Q7YSK7"/>
<evidence type="ECO:0000313" key="4">
    <source>
        <dbReference type="Proteomes" id="UP000292958"/>
    </source>
</evidence>
<feature type="region of interest" description="Disordered" evidence="1">
    <location>
        <begin position="1"/>
        <end position="22"/>
    </location>
</feature>
<dbReference type="Proteomes" id="UP000292958">
    <property type="component" value="Unassembled WGS sequence"/>
</dbReference>
<keyword evidence="2" id="KW-0472">Membrane</keyword>
<feature type="transmembrane region" description="Helical" evidence="2">
    <location>
        <begin position="236"/>
        <end position="256"/>
    </location>
</feature>
<evidence type="ECO:0000256" key="2">
    <source>
        <dbReference type="SAM" id="Phobius"/>
    </source>
</evidence>
<comment type="caution">
    <text evidence="3">The sequence shown here is derived from an EMBL/GenBank/DDBJ whole genome shotgun (WGS) entry which is preliminary data.</text>
</comment>
<keyword evidence="4" id="KW-1185">Reference proteome</keyword>
<dbReference type="RefSeq" id="WP_242617879.1">
    <property type="nucleotide sequence ID" value="NZ_SHKW01000001.1"/>
</dbReference>
<feature type="transmembrane region" description="Helical" evidence="2">
    <location>
        <begin position="204"/>
        <end position="230"/>
    </location>
</feature>
<dbReference type="EMBL" id="SHKW01000001">
    <property type="protein sequence ID" value="RZU40782.1"/>
    <property type="molecule type" value="Genomic_DNA"/>
</dbReference>
<dbReference type="Gene3D" id="1.10.287.70">
    <property type="match status" value="1"/>
</dbReference>
<feature type="transmembrane region" description="Helical" evidence="2">
    <location>
        <begin position="171"/>
        <end position="192"/>
    </location>
</feature>
<feature type="transmembrane region" description="Helical" evidence="2">
    <location>
        <begin position="142"/>
        <end position="159"/>
    </location>
</feature>